<protein>
    <submittedName>
        <fullName evidence="8">Endochitinase</fullName>
    </submittedName>
</protein>
<dbReference type="InterPro" id="IPR051940">
    <property type="entry name" value="Chitin_bind-dev_reg"/>
</dbReference>
<keyword evidence="9" id="KW-1185">Reference proteome</keyword>
<sequence length="110" mass="11935">MKAALVLLLTLAVFAAGDRAPVDWYECAGKAEGNYAHPVDCTRFLTCSNGIAAERDCPVCNFDATLCPQGRLVFDRETNQCLYANQAECRTLCDVAGESKAVRGGKPLRF</sequence>
<name>A0A1D2MBD7_ORCCI</name>
<dbReference type="EMBL" id="LJIJ01002037">
    <property type="protein sequence ID" value="ODM90316.1"/>
    <property type="molecule type" value="Genomic_DNA"/>
</dbReference>
<proteinExistence type="predicted"/>
<dbReference type="AlphaFoldDB" id="A0A1D2MBD7"/>
<evidence type="ECO:0000256" key="2">
    <source>
        <dbReference type="ARBA" id="ARBA00022729"/>
    </source>
</evidence>
<dbReference type="InterPro" id="IPR002557">
    <property type="entry name" value="Chitin-bd_dom"/>
</dbReference>
<dbReference type="PANTHER" id="PTHR23301:SF0">
    <property type="entry name" value="CHITIN-BINDING TYPE-2 DOMAIN-CONTAINING PROTEIN-RELATED"/>
    <property type="match status" value="1"/>
</dbReference>
<evidence type="ECO:0000313" key="9">
    <source>
        <dbReference type="Proteomes" id="UP000094527"/>
    </source>
</evidence>
<evidence type="ECO:0000256" key="4">
    <source>
        <dbReference type="ARBA" id="ARBA00023157"/>
    </source>
</evidence>
<dbReference type="Gene3D" id="2.170.140.10">
    <property type="entry name" value="Chitin binding domain"/>
    <property type="match status" value="1"/>
</dbReference>
<evidence type="ECO:0000256" key="5">
    <source>
        <dbReference type="ARBA" id="ARBA00023180"/>
    </source>
</evidence>
<dbReference type="SUPFAM" id="SSF57625">
    <property type="entry name" value="Invertebrate chitin-binding proteins"/>
    <property type="match status" value="1"/>
</dbReference>
<gene>
    <name evidence="8" type="ORF">Ocin01_16365</name>
</gene>
<dbReference type="InterPro" id="IPR036508">
    <property type="entry name" value="Chitin-bd_dom_sf"/>
</dbReference>
<dbReference type="Proteomes" id="UP000094527">
    <property type="component" value="Unassembled WGS sequence"/>
</dbReference>
<organism evidence="8 9">
    <name type="scientific">Orchesella cincta</name>
    <name type="common">Springtail</name>
    <name type="synonym">Podura cincta</name>
    <dbReference type="NCBI Taxonomy" id="48709"/>
    <lineage>
        <taxon>Eukaryota</taxon>
        <taxon>Metazoa</taxon>
        <taxon>Ecdysozoa</taxon>
        <taxon>Arthropoda</taxon>
        <taxon>Hexapoda</taxon>
        <taxon>Collembola</taxon>
        <taxon>Entomobryomorpha</taxon>
        <taxon>Entomobryoidea</taxon>
        <taxon>Orchesellidae</taxon>
        <taxon>Orchesellinae</taxon>
        <taxon>Orchesella</taxon>
    </lineage>
</organism>
<evidence type="ECO:0000313" key="8">
    <source>
        <dbReference type="EMBL" id="ODM90316.1"/>
    </source>
</evidence>
<dbReference type="PROSITE" id="PS50940">
    <property type="entry name" value="CHIT_BIND_II"/>
    <property type="match status" value="1"/>
</dbReference>
<evidence type="ECO:0000256" key="3">
    <source>
        <dbReference type="ARBA" id="ARBA00022737"/>
    </source>
</evidence>
<dbReference type="GO" id="GO:0005576">
    <property type="term" value="C:extracellular region"/>
    <property type="evidence" value="ECO:0007669"/>
    <property type="project" value="InterPro"/>
</dbReference>
<accession>A0A1D2MBD7</accession>
<dbReference type="SMART" id="SM00494">
    <property type="entry name" value="ChtBD2"/>
    <property type="match status" value="1"/>
</dbReference>
<keyword evidence="1" id="KW-0147">Chitin-binding</keyword>
<evidence type="ECO:0000256" key="6">
    <source>
        <dbReference type="SAM" id="SignalP"/>
    </source>
</evidence>
<dbReference type="GO" id="GO:0008061">
    <property type="term" value="F:chitin binding"/>
    <property type="evidence" value="ECO:0007669"/>
    <property type="project" value="UniProtKB-KW"/>
</dbReference>
<keyword evidence="3" id="KW-0677">Repeat</keyword>
<dbReference type="PANTHER" id="PTHR23301">
    <property type="entry name" value="CHITIN BINDING PERITROPHIN-A"/>
    <property type="match status" value="1"/>
</dbReference>
<evidence type="ECO:0000256" key="1">
    <source>
        <dbReference type="ARBA" id="ARBA00022669"/>
    </source>
</evidence>
<feature type="signal peptide" evidence="6">
    <location>
        <begin position="1"/>
        <end position="17"/>
    </location>
</feature>
<comment type="caution">
    <text evidence="8">The sequence shown here is derived from an EMBL/GenBank/DDBJ whole genome shotgun (WGS) entry which is preliminary data.</text>
</comment>
<feature type="domain" description="Chitin-binding type-2" evidence="7">
    <location>
        <begin position="24"/>
        <end position="58"/>
    </location>
</feature>
<feature type="chain" id="PRO_5008903766" evidence="6">
    <location>
        <begin position="18"/>
        <end position="110"/>
    </location>
</feature>
<keyword evidence="5" id="KW-0325">Glycoprotein</keyword>
<dbReference type="OrthoDB" id="6020543at2759"/>
<evidence type="ECO:0000259" key="7">
    <source>
        <dbReference type="PROSITE" id="PS50940"/>
    </source>
</evidence>
<dbReference type="Pfam" id="PF01607">
    <property type="entry name" value="CBM_14"/>
    <property type="match status" value="1"/>
</dbReference>
<keyword evidence="2 6" id="KW-0732">Signal</keyword>
<keyword evidence="4" id="KW-1015">Disulfide bond</keyword>
<reference evidence="8 9" key="1">
    <citation type="journal article" date="2016" name="Genome Biol. Evol.">
        <title>Gene Family Evolution Reflects Adaptation to Soil Environmental Stressors in the Genome of the Collembolan Orchesella cincta.</title>
        <authorList>
            <person name="Faddeeva-Vakhrusheva A."/>
            <person name="Derks M.F."/>
            <person name="Anvar S.Y."/>
            <person name="Agamennone V."/>
            <person name="Suring W."/>
            <person name="Smit S."/>
            <person name="van Straalen N.M."/>
            <person name="Roelofs D."/>
        </authorList>
    </citation>
    <scope>NUCLEOTIDE SEQUENCE [LARGE SCALE GENOMIC DNA]</scope>
    <source>
        <tissue evidence="8">Mixed pool</tissue>
    </source>
</reference>